<evidence type="ECO:0000256" key="7">
    <source>
        <dbReference type="ARBA" id="ARBA00023157"/>
    </source>
</evidence>
<comment type="subunit">
    <text evidence="2">Monomer.</text>
</comment>
<evidence type="ECO:0000256" key="1">
    <source>
        <dbReference type="ARBA" id="ARBA00003330"/>
    </source>
</evidence>
<dbReference type="InterPro" id="IPR013766">
    <property type="entry name" value="Thioredoxin_domain"/>
</dbReference>
<keyword evidence="6" id="KW-0560">Oxidoreductase</keyword>
<keyword evidence="8" id="KW-0676">Redox-active center</keyword>
<evidence type="ECO:0000313" key="16">
    <source>
        <dbReference type="Proteomes" id="UP000287798"/>
    </source>
</evidence>
<keyword evidence="16" id="KW-1185">Reference proteome</keyword>
<feature type="domain" description="Thioredoxin" evidence="14">
    <location>
        <begin position="4"/>
        <end position="157"/>
    </location>
</feature>
<comment type="catalytic activity">
    <reaction evidence="12">
        <text>a hydroperoxide + [thioredoxin]-dithiol = an alcohol + [thioredoxin]-disulfide + H2O</text>
        <dbReference type="Rhea" id="RHEA:62620"/>
        <dbReference type="Rhea" id="RHEA-COMP:10698"/>
        <dbReference type="Rhea" id="RHEA-COMP:10700"/>
        <dbReference type="ChEBI" id="CHEBI:15377"/>
        <dbReference type="ChEBI" id="CHEBI:29950"/>
        <dbReference type="ChEBI" id="CHEBI:30879"/>
        <dbReference type="ChEBI" id="CHEBI:35924"/>
        <dbReference type="ChEBI" id="CHEBI:50058"/>
        <dbReference type="EC" id="1.11.1.24"/>
    </reaction>
</comment>
<dbReference type="Pfam" id="PF00578">
    <property type="entry name" value="AhpC-TSA"/>
    <property type="match status" value="1"/>
</dbReference>
<keyword evidence="5" id="KW-0049">Antioxidant</keyword>
<dbReference type="PIRSF" id="PIRSF000239">
    <property type="entry name" value="AHPC"/>
    <property type="match status" value="1"/>
</dbReference>
<dbReference type="PANTHER" id="PTHR42801">
    <property type="entry name" value="THIOREDOXIN-DEPENDENT PEROXIDE REDUCTASE"/>
    <property type="match status" value="1"/>
</dbReference>
<proteinExistence type="inferred from homology"/>
<evidence type="ECO:0000256" key="13">
    <source>
        <dbReference type="PIRSR" id="PIRSR000239-1"/>
    </source>
</evidence>
<evidence type="ECO:0000256" key="6">
    <source>
        <dbReference type="ARBA" id="ARBA00023002"/>
    </source>
</evidence>
<dbReference type="GO" id="GO:0034599">
    <property type="term" value="P:cellular response to oxidative stress"/>
    <property type="evidence" value="ECO:0007669"/>
    <property type="project" value="TreeGrafter"/>
</dbReference>
<organism evidence="15 16">
    <name type="scientific">Thiohalobacter thiocyanaticus</name>
    <dbReference type="NCBI Taxonomy" id="585455"/>
    <lineage>
        <taxon>Bacteria</taxon>
        <taxon>Pseudomonadati</taxon>
        <taxon>Pseudomonadota</taxon>
        <taxon>Gammaproteobacteria</taxon>
        <taxon>Thiohalobacterales</taxon>
        <taxon>Thiohalobacteraceae</taxon>
        <taxon>Thiohalobacter</taxon>
    </lineage>
</organism>
<dbReference type="CDD" id="cd03017">
    <property type="entry name" value="PRX_BCP"/>
    <property type="match status" value="1"/>
</dbReference>
<accession>A0A426QHA6</accession>
<evidence type="ECO:0000256" key="4">
    <source>
        <dbReference type="ARBA" id="ARBA00022559"/>
    </source>
</evidence>
<dbReference type="GO" id="GO:0045454">
    <property type="term" value="P:cell redox homeostasis"/>
    <property type="evidence" value="ECO:0007669"/>
    <property type="project" value="TreeGrafter"/>
</dbReference>
<dbReference type="GO" id="GO:0005737">
    <property type="term" value="C:cytoplasm"/>
    <property type="evidence" value="ECO:0007669"/>
    <property type="project" value="TreeGrafter"/>
</dbReference>
<evidence type="ECO:0000256" key="12">
    <source>
        <dbReference type="ARBA" id="ARBA00049091"/>
    </source>
</evidence>
<reference evidence="15 16" key="1">
    <citation type="journal article" date="2010" name="Int. J. Syst. Evol. Microbiol.">
        <title>Thiohalobacter thiocyanaticus gen. nov., sp. nov., a moderately halophilic, sulfur-oxidizing gammaproteobacterium from hypersaline lakes, that utilizes thiocyanate.</title>
        <authorList>
            <person name="Sorokin D.Y."/>
            <person name="Kovaleva O.L."/>
            <person name="Tourova T.P."/>
            <person name="Muyzer G."/>
        </authorList>
    </citation>
    <scope>NUCLEOTIDE SEQUENCE [LARGE SCALE GENOMIC DNA]</scope>
    <source>
        <strain evidence="15 16">Hrh1</strain>
    </source>
</reference>
<dbReference type="GO" id="GO:0008379">
    <property type="term" value="F:thioredoxin peroxidase activity"/>
    <property type="evidence" value="ECO:0007669"/>
    <property type="project" value="TreeGrafter"/>
</dbReference>
<gene>
    <name evidence="15" type="ORF">D6C00_03665</name>
</gene>
<evidence type="ECO:0000256" key="10">
    <source>
        <dbReference type="ARBA" id="ARBA00038489"/>
    </source>
</evidence>
<evidence type="ECO:0000259" key="14">
    <source>
        <dbReference type="PROSITE" id="PS51352"/>
    </source>
</evidence>
<dbReference type="OrthoDB" id="9812811at2"/>
<dbReference type="PANTHER" id="PTHR42801:SF4">
    <property type="entry name" value="AHPC_TSA FAMILY PROTEIN"/>
    <property type="match status" value="1"/>
</dbReference>
<evidence type="ECO:0000256" key="8">
    <source>
        <dbReference type="ARBA" id="ARBA00023284"/>
    </source>
</evidence>
<dbReference type="Proteomes" id="UP000287798">
    <property type="component" value="Unassembled WGS sequence"/>
</dbReference>
<evidence type="ECO:0000313" key="15">
    <source>
        <dbReference type="EMBL" id="RRQ21145.1"/>
    </source>
</evidence>
<evidence type="ECO:0000256" key="3">
    <source>
        <dbReference type="ARBA" id="ARBA00013017"/>
    </source>
</evidence>
<name>A0A426QHA6_9GAMM</name>
<keyword evidence="4" id="KW-0575">Peroxidase</keyword>
<dbReference type="InterPro" id="IPR000866">
    <property type="entry name" value="AhpC/TSA"/>
</dbReference>
<protein>
    <recommendedName>
        <fullName evidence="3">thioredoxin-dependent peroxiredoxin</fullName>
        <ecNumber evidence="3">1.11.1.24</ecNumber>
    </recommendedName>
    <alternativeName>
        <fullName evidence="9">Thioredoxin peroxidase</fullName>
    </alternativeName>
    <alternativeName>
        <fullName evidence="11">Thioredoxin-dependent peroxiredoxin Bcp</fullName>
    </alternativeName>
</protein>
<dbReference type="SUPFAM" id="SSF52833">
    <property type="entry name" value="Thioredoxin-like"/>
    <property type="match status" value="1"/>
</dbReference>
<dbReference type="InterPro" id="IPR050924">
    <property type="entry name" value="Peroxiredoxin_BCP/PrxQ"/>
</dbReference>
<feature type="active site" description="Cysteine sulfenic acid (-SOH) intermediate; for peroxidase activity" evidence="13">
    <location>
        <position position="46"/>
    </location>
</feature>
<comment type="caution">
    <text evidence="15">The sequence shown here is derived from an EMBL/GenBank/DDBJ whole genome shotgun (WGS) entry which is preliminary data.</text>
</comment>
<evidence type="ECO:0000256" key="11">
    <source>
        <dbReference type="ARBA" id="ARBA00042639"/>
    </source>
</evidence>
<dbReference type="AlphaFoldDB" id="A0A426QHA6"/>
<evidence type="ECO:0000256" key="2">
    <source>
        <dbReference type="ARBA" id="ARBA00011245"/>
    </source>
</evidence>
<dbReference type="RefSeq" id="WP_125180362.1">
    <property type="nucleotide sequence ID" value="NZ_QZMU01000001.1"/>
</dbReference>
<evidence type="ECO:0000256" key="5">
    <source>
        <dbReference type="ARBA" id="ARBA00022862"/>
    </source>
</evidence>
<dbReference type="InterPro" id="IPR024706">
    <property type="entry name" value="Peroxiredoxin_AhpC-typ"/>
</dbReference>
<sequence length="173" mass="19975">MSNVAVGKKVRDFSLPMTGDQTFKLSDCRGKKVVLYFYPKDNTPGCTTEGQDFRDNYSKFKRQKTLVFGISRDSLKSHENFKAKHELPFELLSDTEEKACAQFDVIREKNMYGKKVMGVERSTFLIDEQGVLRQEWRKVKVKGHVDEVLEAVKQARQGLNPSRTLTHITRRNP</sequence>
<dbReference type="PROSITE" id="PS51352">
    <property type="entry name" value="THIOREDOXIN_2"/>
    <property type="match status" value="1"/>
</dbReference>
<dbReference type="FunFam" id="3.40.30.10:FF:000007">
    <property type="entry name" value="Thioredoxin-dependent thiol peroxidase"/>
    <property type="match status" value="1"/>
</dbReference>
<dbReference type="EMBL" id="QZMU01000001">
    <property type="protein sequence ID" value="RRQ21145.1"/>
    <property type="molecule type" value="Genomic_DNA"/>
</dbReference>
<comment type="function">
    <text evidence="1">Thiol-specific peroxidase that catalyzes the reduction of hydrogen peroxide and organic hydroperoxides to water and alcohols, respectively. Plays a role in cell protection against oxidative stress by detoxifying peroxides and as sensor of hydrogen peroxide-mediated signaling events.</text>
</comment>
<dbReference type="EC" id="1.11.1.24" evidence="3"/>
<comment type="similarity">
    <text evidence="10">Belongs to the peroxiredoxin family. BCP/PrxQ subfamily.</text>
</comment>
<dbReference type="Gene3D" id="3.40.30.10">
    <property type="entry name" value="Glutaredoxin"/>
    <property type="match status" value="1"/>
</dbReference>
<keyword evidence="7" id="KW-1015">Disulfide bond</keyword>
<dbReference type="InterPro" id="IPR036249">
    <property type="entry name" value="Thioredoxin-like_sf"/>
</dbReference>
<evidence type="ECO:0000256" key="9">
    <source>
        <dbReference type="ARBA" id="ARBA00032824"/>
    </source>
</evidence>